<evidence type="ECO:0000313" key="19">
    <source>
        <dbReference type="EMBL" id="MBF4468323.1"/>
    </source>
</evidence>
<keyword evidence="3" id="KW-0813">Transport</keyword>
<dbReference type="InterPro" id="IPR008250">
    <property type="entry name" value="ATPase_P-typ_transduc_dom_A_sf"/>
</dbReference>
<dbReference type="InterPro" id="IPR027256">
    <property type="entry name" value="P-typ_ATPase_IB"/>
</dbReference>
<dbReference type="InterPro" id="IPR017969">
    <property type="entry name" value="Heavy-metal-associated_CS"/>
</dbReference>
<dbReference type="PRINTS" id="PR00941">
    <property type="entry name" value="CDATPASE"/>
</dbReference>
<feature type="transmembrane region" description="Helical" evidence="17">
    <location>
        <begin position="198"/>
        <end position="216"/>
    </location>
</feature>
<evidence type="ECO:0000259" key="18">
    <source>
        <dbReference type="PROSITE" id="PS50846"/>
    </source>
</evidence>
<sequence length="960" mass="105780">MAQNNKTSQKNNDNDYKDKYHKDNDHKNDDHKDNENSIKKIEISIEGMHCASCALNVETSINKLDGAKAEVDINTNKARVEYDPNSIEVSDIDKSVEDAGFSVRKSEVTLKIGGMHCANCVLNIEKALNNLDGVSKASVNLSSENAFVVYDKNLVSVDDMGQSIKDLGFDFLGIADQLDPDMDDKLYEKDIKDKKNRIIVGFVFSGILMGIMFTPHMVFEDIGISMSILSLIISIIPFGYVSYPIIKAGFNSLAHRNLDMDVMYTMGILVAFISSFLGTFNIVLDSSFMFYETAIMLASFLMLGRFLEARAKRKTSSSIKELIGLQPKTATLLVKDEKTSKSNENNELNENRELIENDEFIEKQILIEDISIDDLLLVRPGDKIPADSVVFNGNSYVDEAMITGEPIPKLKTKGEDVFAGTINQEGILRIKARKIGKETVLSQIIDLVEKAQSSKPPVQKIADKVVKYFIPTILTIAILSFIGWYFVIGSSLLLALTTFISVLVIACPCALGLATPTAVTVGIGRAAEYGILIKNGETLENAGNISVAAFDKTGTITEGKPVVDDIFIIDETESILKRNEVIKNTNGEWIVVDDPSVPGKPVNVEPLKNNAVNDVNIHRENESLKELNTEDIEKEVIKLLASLENNSNHPIAKAIVKKADELNINLESVNNFENVTGKGLKGEIFGKIVLAGNNSLLKDENIPDTENIVTYSNAQEKYNEFISQGKTTIFLVYDNHIKGIITLVDKIRDNSKRTIDELHKMNISTYMLTGDNEKTAKNVAESVGIDNVMANVLPNEKLDKVVEIQNQESFKQEKEGKLKKEIETIEGKIEGIKKNSKEVVFVGDGINDAPALSQANVGVALGSGTDIAMESGDIVLMEGNLENVVAAIQFSNKVMTRIKENIFWAFAYNIILIPVAAGVLYPFFGILFRPELAGLAMALSSVTVISLSLMLKNYIPPIKK</sequence>
<dbReference type="InterPro" id="IPR006122">
    <property type="entry name" value="HMA_Cu_ion-bd"/>
</dbReference>
<dbReference type="GO" id="GO:0005524">
    <property type="term" value="F:ATP binding"/>
    <property type="evidence" value="ECO:0007669"/>
    <property type="project" value="UniProtKB-KW"/>
</dbReference>
<dbReference type="Gene3D" id="3.40.1110.10">
    <property type="entry name" value="Calcium-transporting ATPase, cytoplasmic domain N"/>
    <property type="match status" value="2"/>
</dbReference>
<evidence type="ECO:0000256" key="15">
    <source>
        <dbReference type="ARBA" id="ARBA00023136"/>
    </source>
</evidence>
<dbReference type="CDD" id="cd02094">
    <property type="entry name" value="P-type_ATPase_Cu-like"/>
    <property type="match status" value="1"/>
</dbReference>
<dbReference type="Gene3D" id="2.70.150.10">
    <property type="entry name" value="Calcium-transporting ATPase, cytoplasmic transduction domain A"/>
    <property type="match status" value="1"/>
</dbReference>
<comment type="subcellular location">
    <subcellularLocation>
        <location evidence="1">Endomembrane system</location>
        <topology evidence="1">Multi-pass membrane protein</topology>
    </subcellularLocation>
</comment>
<dbReference type="NCBIfam" id="TIGR01494">
    <property type="entry name" value="ATPase_P-type"/>
    <property type="match status" value="3"/>
</dbReference>
<feature type="transmembrane region" description="Helical" evidence="17">
    <location>
        <begin position="932"/>
        <end position="951"/>
    </location>
</feature>
<evidence type="ECO:0000256" key="7">
    <source>
        <dbReference type="ARBA" id="ARBA00022741"/>
    </source>
</evidence>
<dbReference type="InterPro" id="IPR059000">
    <property type="entry name" value="ATPase_P-type_domA"/>
</dbReference>
<keyword evidence="12 17" id="KW-1133">Transmembrane helix</keyword>
<feature type="transmembrane region" description="Helical" evidence="17">
    <location>
        <begin position="492"/>
        <end position="515"/>
    </location>
</feature>
<dbReference type="GO" id="GO:0055070">
    <property type="term" value="P:copper ion homeostasis"/>
    <property type="evidence" value="ECO:0007669"/>
    <property type="project" value="TreeGrafter"/>
</dbReference>
<feature type="domain" description="HMA" evidence="18">
    <location>
        <begin position="39"/>
        <end position="104"/>
    </location>
</feature>
<keyword evidence="8" id="KW-0187">Copper transport</keyword>
<feature type="domain" description="HMA" evidence="18">
    <location>
        <begin position="106"/>
        <end position="172"/>
    </location>
</feature>
<evidence type="ECO:0000256" key="9">
    <source>
        <dbReference type="ARBA" id="ARBA00022840"/>
    </source>
</evidence>
<feature type="region of interest" description="Disordered" evidence="16">
    <location>
        <begin position="1"/>
        <end position="35"/>
    </location>
</feature>
<evidence type="ECO:0000256" key="10">
    <source>
        <dbReference type="ARBA" id="ARBA00022842"/>
    </source>
</evidence>
<keyword evidence="13" id="KW-0186">Copper</keyword>
<dbReference type="InterPro" id="IPR018303">
    <property type="entry name" value="ATPase_P-typ_P_site"/>
</dbReference>
<feature type="transmembrane region" description="Helical" evidence="17">
    <location>
        <begin position="288"/>
        <end position="307"/>
    </location>
</feature>
<dbReference type="GO" id="GO:0005507">
    <property type="term" value="F:copper ion binding"/>
    <property type="evidence" value="ECO:0007669"/>
    <property type="project" value="InterPro"/>
</dbReference>
<evidence type="ECO:0000313" key="20">
    <source>
        <dbReference type="Proteomes" id="UP000658733"/>
    </source>
</evidence>
<feature type="transmembrane region" description="Helical" evidence="17">
    <location>
        <begin position="465"/>
        <end position="486"/>
    </location>
</feature>
<dbReference type="EMBL" id="JADIIN010000022">
    <property type="protein sequence ID" value="MBF4468323.1"/>
    <property type="molecule type" value="Genomic_DNA"/>
</dbReference>
<dbReference type="Gene3D" id="3.40.50.1000">
    <property type="entry name" value="HAD superfamily/HAD-like"/>
    <property type="match status" value="2"/>
</dbReference>
<dbReference type="GO" id="GO:0012505">
    <property type="term" value="C:endomembrane system"/>
    <property type="evidence" value="ECO:0007669"/>
    <property type="project" value="UniProtKB-SubCell"/>
</dbReference>
<dbReference type="InterPro" id="IPR036412">
    <property type="entry name" value="HAD-like_sf"/>
</dbReference>
<dbReference type="InterPro" id="IPR001757">
    <property type="entry name" value="P_typ_ATPase"/>
</dbReference>
<dbReference type="InterPro" id="IPR006121">
    <property type="entry name" value="HMA_dom"/>
</dbReference>
<evidence type="ECO:0000256" key="2">
    <source>
        <dbReference type="ARBA" id="ARBA00006024"/>
    </source>
</evidence>
<dbReference type="PROSITE" id="PS01229">
    <property type="entry name" value="COF_2"/>
    <property type="match status" value="1"/>
</dbReference>
<dbReference type="InterPro" id="IPR023298">
    <property type="entry name" value="ATPase_P-typ_TM_dom_sf"/>
</dbReference>
<dbReference type="PROSITE" id="PS01047">
    <property type="entry name" value="HMA_1"/>
    <property type="match status" value="1"/>
</dbReference>
<dbReference type="InterPro" id="IPR044492">
    <property type="entry name" value="P_typ_ATPase_HD_dom"/>
</dbReference>
<keyword evidence="10" id="KW-0460">Magnesium</keyword>
<evidence type="ECO:0000256" key="5">
    <source>
        <dbReference type="ARBA" id="ARBA00022723"/>
    </source>
</evidence>
<evidence type="ECO:0000256" key="8">
    <source>
        <dbReference type="ARBA" id="ARBA00022796"/>
    </source>
</evidence>
<dbReference type="PANTHER" id="PTHR43520">
    <property type="entry name" value="ATP7, ISOFORM B"/>
    <property type="match status" value="1"/>
</dbReference>
<dbReference type="NCBIfam" id="TIGR00003">
    <property type="entry name" value="copper ion binding protein"/>
    <property type="match status" value="2"/>
</dbReference>
<name>A0A843AEG8_METAZ</name>
<dbReference type="FunFam" id="3.30.70.100:FF:000005">
    <property type="entry name" value="Copper-exporting P-type ATPase A"/>
    <property type="match status" value="2"/>
</dbReference>
<comment type="caution">
    <text evidence="19">The sequence shown here is derived from an EMBL/GenBank/DDBJ whole genome shotgun (WGS) entry which is preliminary data.</text>
</comment>
<keyword evidence="11" id="KW-1278">Translocase</keyword>
<dbReference type="InterPro" id="IPR023214">
    <property type="entry name" value="HAD_sf"/>
</dbReference>
<keyword evidence="7" id="KW-0547">Nucleotide-binding</keyword>
<evidence type="ECO:0000256" key="11">
    <source>
        <dbReference type="ARBA" id="ARBA00022967"/>
    </source>
</evidence>
<dbReference type="Pfam" id="PF00702">
    <property type="entry name" value="Hydrolase"/>
    <property type="match status" value="1"/>
</dbReference>
<keyword evidence="14" id="KW-0406">Ion transport</keyword>
<evidence type="ECO:0000256" key="12">
    <source>
        <dbReference type="ARBA" id="ARBA00022989"/>
    </source>
</evidence>
<feature type="compositionally biased region" description="Basic and acidic residues" evidence="16">
    <location>
        <begin position="12"/>
        <end position="35"/>
    </location>
</feature>
<evidence type="ECO:0000256" key="16">
    <source>
        <dbReference type="SAM" id="MobiDB-lite"/>
    </source>
</evidence>
<dbReference type="PRINTS" id="PR00119">
    <property type="entry name" value="CATATPASE"/>
</dbReference>
<protein>
    <submittedName>
        <fullName evidence="19">Copper-translocating P-type ATPase</fullName>
    </submittedName>
</protein>
<feature type="transmembrane region" description="Helical" evidence="17">
    <location>
        <begin position="902"/>
        <end position="926"/>
    </location>
</feature>
<feature type="transmembrane region" description="Helical" evidence="17">
    <location>
        <begin position="222"/>
        <end position="241"/>
    </location>
</feature>
<dbReference type="PROSITE" id="PS50846">
    <property type="entry name" value="HMA_2"/>
    <property type="match status" value="2"/>
</dbReference>
<dbReference type="CDD" id="cd00371">
    <property type="entry name" value="HMA"/>
    <property type="match status" value="2"/>
</dbReference>
<dbReference type="Proteomes" id="UP000658733">
    <property type="component" value="Unassembled WGS sequence"/>
</dbReference>
<gene>
    <name evidence="19" type="ORF">ISP01_02850</name>
</gene>
<dbReference type="SUPFAM" id="SSF81653">
    <property type="entry name" value="Calcium ATPase, transduction domain A"/>
    <property type="match status" value="1"/>
</dbReference>
<evidence type="ECO:0000256" key="1">
    <source>
        <dbReference type="ARBA" id="ARBA00004127"/>
    </source>
</evidence>
<dbReference type="InterPro" id="IPR036163">
    <property type="entry name" value="HMA_dom_sf"/>
</dbReference>
<organism evidence="19 20">
    <name type="scientific">Methanobrevibacter arboriphilus</name>
    <dbReference type="NCBI Taxonomy" id="39441"/>
    <lineage>
        <taxon>Archaea</taxon>
        <taxon>Methanobacteriati</taxon>
        <taxon>Methanobacteriota</taxon>
        <taxon>Methanomada group</taxon>
        <taxon>Methanobacteria</taxon>
        <taxon>Methanobacteriales</taxon>
        <taxon>Methanobacteriaceae</taxon>
        <taxon>Methanobrevibacter</taxon>
    </lineage>
</organism>
<dbReference type="Gene3D" id="3.30.70.100">
    <property type="match status" value="2"/>
</dbReference>
<feature type="transmembrane region" description="Helical" evidence="17">
    <location>
        <begin position="262"/>
        <end position="282"/>
    </location>
</feature>
<reference evidence="19" key="1">
    <citation type="submission" date="2020-10" db="EMBL/GenBank/DDBJ databases">
        <title>Dehalococcoides mccartyi of a TCE/Cr reducing biochatode.</title>
        <authorList>
            <person name="Matturro B."/>
        </authorList>
    </citation>
    <scope>NUCLEOTIDE SEQUENCE</scope>
    <source>
        <strain evidence="19">Bin4</strain>
    </source>
</reference>
<dbReference type="GO" id="GO:0016887">
    <property type="term" value="F:ATP hydrolysis activity"/>
    <property type="evidence" value="ECO:0007669"/>
    <property type="project" value="InterPro"/>
</dbReference>
<dbReference type="GO" id="GO:0043682">
    <property type="term" value="F:P-type divalent copper transporter activity"/>
    <property type="evidence" value="ECO:0007669"/>
    <property type="project" value="TreeGrafter"/>
</dbReference>
<keyword evidence="9" id="KW-0067">ATP-binding</keyword>
<evidence type="ECO:0000256" key="13">
    <source>
        <dbReference type="ARBA" id="ARBA00023008"/>
    </source>
</evidence>
<dbReference type="SUPFAM" id="SSF55008">
    <property type="entry name" value="HMA, heavy metal-associated domain"/>
    <property type="match status" value="2"/>
</dbReference>
<evidence type="ECO:0000256" key="4">
    <source>
        <dbReference type="ARBA" id="ARBA00022692"/>
    </source>
</evidence>
<proteinExistence type="inferred from homology"/>
<dbReference type="PROSITE" id="PS00154">
    <property type="entry name" value="ATPASE_E1_E2"/>
    <property type="match status" value="1"/>
</dbReference>
<dbReference type="SFLD" id="SFLDF00027">
    <property type="entry name" value="p-type_atpase"/>
    <property type="match status" value="1"/>
</dbReference>
<comment type="similarity">
    <text evidence="2">Belongs to the cation transport ATPase (P-type) (TC 3.A.3) family. Type IB subfamily.</text>
</comment>
<evidence type="ECO:0000256" key="3">
    <source>
        <dbReference type="ARBA" id="ARBA00022448"/>
    </source>
</evidence>
<dbReference type="FunFam" id="2.70.150.10:FF:000002">
    <property type="entry name" value="Copper-transporting ATPase 1, putative"/>
    <property type="match status" value="1"/>
</dbReference>
<dbReference type="PANTHER" id="PTHR43520:SF8">
    <property type="entry name" value="P-TYPE CU(+) TRANSPORTER"/>
    <property type="match status" value="1"/>
</dbReference>
<evidence type="ECO:0000256" key="17">
    <source>
        <dbReference type="SAM" id="Phobius"/>
    </source>
</evidence>
<dbReference type="Pfam" id="PF00403">
    <property type="entry name" value="HMA"/>
    <property type="match status" value="2"/>
</dbReference>
<dbReference type="SUPFAM" id="SSF81665">
    <property type="entry name" value="Calcium ATPase, transmembrane domain M"/>
    <property type="match status" value="1"/>
</dbReference>
<keyword evidence="5" id="KW-0479">Metal-binding</keyword>
<dbReference type="SFLD" id="SFLDS00003">
    <property type="entry name" value="Haloacid_Dehalogenase"/>
    <property type="match status" value="1"/>
</dbReference>
<dbReference type="RefSeq" id="WP_278522086.1">
    <property type="nucleotide sequence ID" value="NZ_JADIIN010000022.1"/>
</dbReference>
<dbReference type="InterPro" id="IPR023299">
    <property type="entry name" value="ATPase_P-typ_cyto_dom_N"/>
</dbReference>
<dbReference type="SUPFAM" id="SSF56784">
    <property type="entry name" value="HAD-like"/>
    <property type="match status" value="1"/>
</dbReference>
<dbReference type="GO" id="GO:0016020">
    <property type="term" value="C:membrane"/>
    <property type="evidence" value="ECO:0007669"/>
    <property type="project" value="InterPro"/>
</dbReference>
<dbReference type="SFLD" id="SFLDG00002">
    <property type="entry name" value="C1.7:_P-type_atpase_like"/>
    <property type="match status" value="1"/>
</dbReference>
<keyword evidence="15 17" id="KW-0472">Membrane</keyword>
<accession>A0A843AEG8</accession>
<keyword evidence="4 17" id="KW-0812">Transmembrane</keyword>
<evidence type="ECO:0000256" key="14">
    <source>
        <dbReference type="ARBA" id="ARBA00023065"/>
    </source>
</evidence>
<evidence type="ECO:0000256" key="6">
    <source>
        <dbReference type="ARBA" id="ARBA00022737"/>
    </source>
</evidence>
<dbReference type="AlphaFoldDB" id="A0A843AEG8"/>
<dbReference type="Pfam" id="PF00122">
    <property type="entry name" value="E1-E2_ATPase"/>
    <property type="match status" value="1"/>
</dbReference>
<keyword evidence="6" id="KW-0677">Repeat</keyword>